<evidence type="ECO:0000313" key="2">
    <source>
        <dbReference type="Proteomes" id="UP001230768"/>
    </source>
</evidence>
<organism evidence="1 2">
    <name type="scientific">Pseudomonas wuhanensis</name>
    <dbReference type="NCBI Taxonomy" id="2954098"/>
    <lineage>
        <taxon>Bacteria</taxon>
        <taxon>Pseudomonadati</taxon>
        <taxon>Pseudomonadota</taxon>
        <taxon>Gammaproteobacteria</taxon>
        <taxon>Pseudomonadales</taxon>
        <taxon>Pseudomonadaceae</taxon>
        <taxon>Pseudomonas</taxon>
    </lineage>
</organism>
<sequence>MAHKTKVPNFEANRFVDVSHGFVLPPKPKGWPRQFHSVKHCIESAIHMASQIELIDDSPTSFRPDQVRGAYFRASLTELCRVEDVTKLLGQQLSFKTSRDPSLHVVKLLRNYQVHIASSQLDEGHTVVALAGEPAVYRSFITVNVSAAELRRLESAGTYSDNQLEELARLFEAQQRKLGIVQLLYHLAKRVEEFAKCALTLPSIRRPSVAREVRS</sequence>
<name>A0ABY9GUR1_9PSED</name>
<evidence type="ECO:0000313" key="1">
    <source>
        <dbReference type="EMBL" id="WLI19487.1"/>
    </source>
</evidence>
<reference evidence="1 2" key="1">
    <citation type="submission" date="2023-02" db="EMBL/GenBank/DDBJ databases">
        <title>Evolution of Hrp T3SS in non-pathogenic Pseudomonas fluorescens.</title>
        <authorList>
            <person name="Liao K."/>
            <person name="Wei H."/>
            <person name="Gu Y."/>
        </authorList>
    </citation>
    <scope>NUCLEOTIDE SEQUENCE [LARGE SCALE GENOMIC DNA]</scope>
    <source>
        <strain evidence="1 2">FP607</strain>
    </source>
</reference>
<dbReference type="RefSeq" id="WP_305483483.1">
    <property type="nucleotide sequence ID" value="NZ_CP117430.1"/>
</dbReference>
<gene>
    <name evidence="1" type="ORF">PSH88_05460</name>
</gene>
<accession>A0ABY9GUR1</accession>
<protein>
    <submittedName>
        <fullName evidence="1">Uncharacterized protein</fullName>
    </submittedName>
</protein>
<proteinExistence type="predicted"/>
<keyword evidence="2" id="KW-1185">Reference proteome</keyword>
<dbReference type="Proteomes" id="UP001230768">
    <property type="component" value="Chromosome"/>
</dbReference>
<dbReference type="EMBL" id="CP117430">
    <property type="protein sequence ID" value="WLI19487.1"/>
    <property type="molecule type" value="Genomic_DNA"/>
</dbReference>